<feature type="transmembrane region" description="Helical" evidence="2">
    <location>
        <begin position="279"/>
        <end position="296"/>
    </location>
</feature>
<evidence type="ECO:0000313" key="4">
    <source>
        <dbReference type="Proteomes" id="UP000035645"/>
    </source>
</evidence>
<name>A0AAV2W2C3_9BIFI</name>
<comment type="caution">
    <text evidence="3">The sequence shown here is derived from an EMBL/GenBank/DDBJ whole genome shotgun (WGS) entry which is preliminary data.</text>
</comment>
<keyword evidence="2" id="KW-0472">Membrane</keyword>
<dbReference type="RefSeq" id="WP_014698333.1">
    <property type="nucleotide sequence ID" value="NZ_CBUQ010000005.1"/>
</dbReference>
<protein>
    <submittedName>
        <fullName evidence="3">Uncharacterized protein</fullName>
    </submittedName>
</protein>
<evidence type="ECO:0000256" key="1">
    <source>
        <dbReference type="SAM" id="Coils"/>
    </source>
</evidence>
<proteinExistence type="predicted"/>
<keyword evidence="2" id="KW-1133">Transmembrane helix</keyword>
<dbReference type="Gene3D" id="1.20.120.20">
    <property type="entry name" value="Apolipoprotein"/>
    <property type="match status" value="1"/>
</dbReference>
<dbReference type="Proteomes" id="UP000035645">
    <property type="component" value="Unassembled WGS sequence"/>
</dbReference>
<dbReference type="EMBL" id="CBUQ010000005">
    <property type="protein sequence ID" value="CDI67013.1"/>
    <property type="molecule type" value="Genomic_DNA"/>
</dbReference>
<reference evidence="3 4" key="2">
    <citation type="submission" date="2015-01" db="EMBL/GenBank/DDBJ databases">
        <title>Genome sequence of a Bifidobacterium animalis strain.</title>
        <authorList>
            <person name="Bogovic-Matijasic B."/>
            <person name="Hacin B."/>
            <person name="Citar M."/>
            <person name="Svigelj K."/>
            <person name="Stempelj M."/>
            <person name="Rogelj I."/>
        </authorList>
    </citation>
    <scope>NUCLEOTIDE SEQUENCE [LARGE SCALE GENOMIC DNA]</scope>
    <source>
        <strain evidence="3 4">IM386</strain>
    </source>
</reference>
<evidence type="ECO:0000256" key="2">
    <source>
        <dbReference type="SAM" id="Phobius"/>
    </source>
</evidence>
<dbReference type="AlphaFoldDB" id="A0AAV2W2C3"/>
<gene>
    <name evidence="3" type="ORF">BANIM336_00322</name>
</gene>
<reference evidence="3 4" key="1">
    <citation type="submission" date="2013-10" db="EMBL/GenBank/DDBJ databases">
        <authorList>
            <person name="Manrique M."/>
        </authorList>
    </citation>
    <scope>NUCLEOTIDE SEQUENCE [LARGE SCALE GENOMIC DNA]</scope>
    <source>
        <strain evidence="3 4">IM386</strain>
    </source>
</reference>
<keyword evidence="2" id="KW-0812">Transmembrane</keyword>
<organism evidence="3 4">
    <name type="scientific">Bifidobacterium animalis subsp. animalis IM386</name>
    <dbReference type="NCBI Taxonomy" id="1402194"/>
    <lineage>
        <taxon>Bacteria</taxon>
        <taxon>Bacillati</taxon>
        <taxon>Actinomycetota</taxon>
        <taxon>Actinomycetes</taxon>
        <taxon>Bifidobacteriales</taxon>
        <taxon>Bifidobacteriaceae</taxon>
        <taxon>Bifidobacterium</taxon>
    </lineage>
</organism>
<accession>A0AAV2W2C3</accession>
<feature type="coiled-coil region" evidence="1">
    <location>
        <begin position="112"/>
        <end position="139"/>
    </location>
</feature>
<evidence type="ECO:0000313" key="3">
    <source>
        <dbReference type="EMBL" id="CDI67013.1"/>
    </source>
</evidence>
<keyword evidence="1" id="KW-0175">Coiled coil</keyword>
<sequence length="480" mass="51326">MGNSFFDNIGNAFNEIGRNVNKTTNEVANNVGKVAGEVGSNITHMAGEVSQNVGRIAGEVGQGVSNFANEKGRDISDIATNAAHNVAKTAGDVGHGIAEFAGKVGDNVNKTLDPEQEKMEQANAEMQRALDETNTQIERLGACDNVLFDHLNEIQTCFDAIRNVPTEQRLQYEELAKIRLDWKKKAEEIQEDCEIAAVKAAGAGAAGAAAGIGVAALAPTVAMGIATTFGVASTGTAISALSGAAATHAALAWLGGGALAAGGGGMAAGNAFLAMCGPIGWTIAGVALLTSGLLIFKNINDKKRLEKVFTLISERDTKKYQLATVELKERIVHIDDENDRLAEAIERVKSFGLDYEQMSEAQQYELGSYVNLMGASTQLLINPILGLQTKVTETDLSKFALSVNTHLDKKHTEAIVYLANLLYKIDIDGTDRKLLCTAFSKNEEFLQSVNLDKKDFDLSMFETVTKLLMWTYGNNAAKDI</sequence>